<feature type="domain" description="Phosphoribosyltransferase" evidence="16">
    <location>
        <begin position="14"/>
        <end position="160"/>
    </location>
</feature>
<evidence type="ECO:0000256" key="1">
    <source>
        <dbReference type="ARBA" id="ARBA00001946"/>
    </source>
</evidence>
<accession>A0A0B0EMA6</accession>
<proteinExistence type="inferred from homology"/>
<dbReference type="Proteomes" id="UP000030652">
    <property type="component" value="Unassembled WGS sequence"/>
</dbReference>
<keyword evidence="6 15" id="KW-0963">Cytoplasm</keyword>
<dbReference type="PANTHER" id="PTHR43340:SF1">
    <property type="entry name" value="HYPOXANTHINE PHOSPHORIBOSYLTRANSFERASE"/>
    <property type="match status" value="1"/>
</dbReference>
<evidence type="ECO:0000256" key="8">
    <source>
        <dbReference type="ARBA" id="ARBA00022679"/>
    </source>
</evidence>
<evidence type="ECO:0000256" key="2">
    <source>
        <dbReference type="ARBA" id="ARBA00004496"/>
    </source>
</evidence>
<comment type="subcellular location">
    <subcellularLocation>
        <location evidence="2 15">Cytoplasm</location>
    </subcellularLocation>
</comment>
<comment type="caution">
    <text evidence="17">The sequence shown here is derived from an EMBL/GenBank/DDBJ whole genome shotgun (WGS) entry which is preliminary data.</text>
</comment>
<dbReference type="GO" id="GO:0032263">
    <property type="term" value="P:GMP salvage"/>
    <property type="evidence" value="ECO:0007669"/>
    <property type="project" value="TreeGrafter"/>
</dbReference>
<dbReference type="GO" id="GO:0052657">
    <property type="term" value="F:guanine phosphoribosyltransferase activity"/>
    <property type="evidence" value="ECO:0007669"/>
    <property type="project" value="RHEA"/>
</dbReference>
<dbReference type="UniPathway" id="UPA00591">
    <property type="reaction ID" value="UER00648"/>
</dbReference>
<evidence type="ECO:0000313" key="17">
    <source>
        <dbReference type="EMBL" id="KHE92258.1"/>
    </source>
</evidence>
<dbReference type="EMBL" id="JRYO01000143">
    <property type="protein sequence ID" value="KHE92258.1"/>
    <property type="molecule type" value="Genomic_DNA"/>
</dbReference>
<evidence type="ECO:0000256" key="6">
    <source>
        <dbReference type="ARBA" id="ARBA00022490"/>
    </source>
</evidence>
<name>A0A0B0EMA6_9BACT</name>
<dbReference type="GO" id="GO:0006178">
    <property type="term" value="P:guanine salvage"/>
    <property type="evidence" value="ECO:0007669"/>
    <property type="project" value="TreeGrafter"/>
</dbReference>
<evidence type="ECO:0000256" key="4">
    <source>
        <dbReference type="ARBA" id="ARBA00008391"/>
    </source>
</evidence>
<evidence type="ECO:0000256" key="14">
    <source>
        <dbReference type="ARBA" id="ARBA00049402"/>
    </source>
</evidence>
<organism evidence="17 18">
    <name type="scientific">Candidatus Scalindua brodae</name>
    <dbReference type="NCBI Taxonomy" id="237368"/>
    <lineage>
        <taxon>Bacteria</taxon>
        <taxon>Pseudomonadati</taxon>
        <taxon>Planctomycetota</taxon>
        <taxon>Candidatus Brocadiia</taxon>
        <taxon>Candidatus Brocadiales</taxon>
        <taxon>Candidatus Scalinduaceae</taxon>
        <taxon>Candidatus Scalindua</taxon>
    </lineage>
</organism>
<sequence length="184" mass="20636">MKNDIGEILFSEAEIKHRVGALAQKLAVDYKHKNLTIIGVLNGSLVFLSDLIRQIPFPVKIDTIRANTYAGASTIPNAETEIIHDINIGVKDEHVLVVDDILDTGKTLSGIIRMLTKYSPLSIKVCVLLNKTARREREIALDYCCFEVEDRFVVGYGLDFDNRYRNLPYIAVLKDGIMIATKTL</sequence>
<evidence type="ECO:0000313" key="18">
    <source>
        <dbReference type="Proteomes" id="UP000030652"/>
    </source>
</evidence>
<keyword evidence="9 15" id="KW-0479">Metal-binding</keyword>
<evidence type="ECO:0000256" key="7">
    <source>
        <dbReference type="ARBA" id="ARBA00022676"/>
    </source>
</evidence>
<evidence type="ECO:0000256" key="9">
    <source>
        <dbReference type="ARBA" id="ARBA00022723"/>
    </source>
</evidence>
<dbReference type="AlphaFoldDB" id="A0A0B0EMA6"/>
<dbReference type="SUPFAM" id="SSF53271">
    <property type="entry name" value="PRTase-like"/>
    <property type="match status" value="1"/>
</dbReference>
<dbReference type="eggNOG" id="COG0634">
    <property type="taxonomic scope" value="Bacteria"/>
</dbReference>
<evidence type="ECO:0000256" key="10">
    <source>
        <dbReference type="ARBA" id="ARBA00022726"/>
    </source>
</evidence>
<keyword evidence="8 15" id="KW-0808">Transferase</keyword>
<reference evidence="17 18" key="1">
    <citation type="submission" date="2014-10" db="EMBL/GenBank/DDBJ databases">
        <title>Draft genome of anammox bacterium scalindua brodae, obtained using differential coverage binning of sequence data from two enrichment reactors.</title>
        <authorList>
            <person name="Speth D.R."/>
            <person name="Russ L."/>
            <person name="Kartal B."/>
            <person name="Op den Camp H.J."/>
            <person name="Dutilh B.E."/>
            <person name="Jetten M.S."/>
        </authorList>
    </citation>
    <scope>NUCLEOTIDE SEQUENCE [LARGE SCALE GENOMIC DNA]</scope>
    <source>
        <strain evidence="17">RU1</strain>
    </source>
</reference>
<keyword evidence="7 15" id="KW-0328">Glycosyltransferase</keyword>
<keyword evidence="11 15" id="KW-0547">Nucleotide-binding</keyword>
<dbReference type="GO" id="GO:0000287">
    <property type="term" value="F:magnesium ion binding"/>
    <property type="evidence" value="ECO:0007669"/>
    <property type="project" value="TreeGrafter"/>
</dbReference>
<dbReference type="InterPro" id="IPR005904">
    <property type="entry name" value="Hxn_phspho_trans"/>
</dbReference>
<keyword evidence="10 15" id="KW-0660">Purine salvage</keyword>
<keyword evidence="12 15" id="KW-0460">Magnesium</keyword>
<comment type="catalytic activity">
    <reaction evidence="13">
        <text>GMP + diphosphate = guanine + 5-phospho-alpha-D-ribose 1-diphosphate</text>
        <dbReference type="Rhea" id="RHEA:25424"/>
        <dbReference type="ChEBI" id="CHEBI:16235"/>
        <dbReference type="ChEBI" id="CHEBI:33019"/>
        <dbReference type="ChEBI" id="CHEBI:58017"/>
        <dbReference type="ChEBI" id="CHEBI:58115"/>
        <dbReference type="EC" id="2.4.2.8"/>
    </reaction>
    <physiologicalReaction direction="right-to-left" evidence="13">
        <dbReference type="Rhea" id="RHEA:25426"/>
    </physiologicalReaction>
</comment>
<dbReference type="CDD" id="cd06223">
    <property type="entry name" value="PRTases_typeI"/>
    <property type="match status" value="1"/>
</dbReference>
<evidence type="ECO:0000256" key="15">
    <source>
        <dbReference type="RuleBase" id="RU364099"/>
    </source>
</evidence>
<evidence type="ECO:0000256" key="12">
    <source>
        <dbReference type="ARBA" id="ARBA00022842"/>
    </source>
</evidence>
<dbReference type="Pfam" id="PF00156">
    <property type="entry name" value="Pribosyltran"/>
    <property type="match status" value="1"/>
</dbReference>
<gene>
    <name evidence="17" type="primary">hpt</name>
    <name evidence="17" type="ORF">SCABRO_02021</name>
</gene>
<evidence type="ECO:0000256" key="13">
    <source>
        <dbReference type="ARBA" id="ARBA00048811"/>
    </source>
</evidence>
<dbReference type="GO" id="GO:0032264">
    <property type="term" value="P:IMP salvage"/>
    <property type="evidence" value="ECO:0007669"/>
    <property type="project" value="UniProtKB-UniPathway"/>
</dbReference>
<evidence type="ECO:0000256" key="5">
    <source>
        <dbReference type="ARBA" id="ARBA00011895"/>
    </source>
</evidence>
<dbReference type="InterPro" id="IPR029057">
    <property type="entry name" value="PRTase-like"/>
</dbReference>
<dbReference type="PATRIC" id="fig|237368.3.peg.2182"/>
<comment type="cofactor">
    <cofactor evidence="1 15">
        <name>Mg(2+)</name>
        <dbReference type="ChEBI" id="CHEBI:18420"/>
    </cofactor>
</comment>
<dbReference type="NCBIfam" id="TIGR01203">
    <property type="entry name" value="HGPRTase"/>
    <property type="match status" value="1"/>
</dbReference>
<dbReference type="GO" id="GO:0004422">
    <property type="term" value="F:hypoxanthine phosphoribosyltransferase activity"/>
    <property type="evidence" value="ECO:0007669"/>
    <property type="project" value="InterPro"/>
</dbReference>
<comment type="catalytic activity">
    <reaction evidence="14">
        <text>IMP + diphosphate = hypoxanthine + 5-phospho-alpha-D-ribose 1-diphosphate</text>
        <dbReference type="Rhea" id="RHEA:17973"/>
        <dbReference type="ChEBI" id="CHEBI:17368"/>
        <dbReference type="ChEBI" id="CHEBI:33019"/>
        <dbReference type="ChEBI" id="CHEBI:58017"/>
        <dbReference type="ChEBI" id="CHEBI:58053"/>
        <dbReference type="EC" id="2.4.2.8"/>
    </reaction>
    <physiologicalReaction direction="right-to-left" evidence="14">
        <dbReference type="Rhea" id="RHEA:17975"/>
    </physiologicalReaction>
</comment>
<dbReference type="GO" id="GO:0000166">
    <property type="term" value="F:nucleotide binding"/>
    <property type="evidence" value="ECO:0007669"/>
    <property type="project" value="UniProtKB-KW"/>
</dbReference>
<dbReference type="Gene3D" id="3.40.50.2020">
    <property type="match status" value="1"/>
</dbReference>
<dbReference type="InterPro" id="IPR000836">
    <property type="entry name" value="PRTase_dom"/>
</dbReference>
<comment type="pathway">
    <text evidence="3 15">Purine metabolism; IMP biosynthesis via salvage pathway; IMP from hypoxanthine: step 1/1.</text>
</comment>
<dbReference type="GO" id="GO:0006166">
    <property type="term" value="P:purine ribonucleoside salvage"/>
    <property type="evidence" value="ECO:0007669"/>
    <property type="project" value="UniProtKB-KW"/>
</dbReference>
<dbReference type="GO" id="GO:0046100">
    <property type="term" value="P:hypoxanthine metabolic process"/>
    <property type="evidence" value="ECO:0007669"/>
    <property type="project" value="TreeGrafter"/>
</dbReference>
<evidence type="ECO:0000256" key="3">
    <source>
        <dbReference type="ARBA" id="ARBA00004669"/>
    </source>
</evidence>
<protein>
    <recommendedName>
        <fullName evidence="5 15">Hypoxanthine phosphoribosyltransferase</fullName>
        <ecNumber evidence="5 15">2.4.2.8</ecNumber>
    </recommendedName>
</protein>
<evidence type="ECO:0000259" key="16">
    <source>
        <dbReference type="Pfam" id="PF00156"/>
    </source>
</evidence>
<dbReference type="PANTHER" id="PTHR43340">
    <property type="entry name" value="HYPOXANTHINE-GUANINE PHOSPHORIBOSYLTRANSFERASE"/>
    <property type="match status" value="1"/>
</dbReference>
<dbReference type="EC" id="2.4.2.8" evidence="5 15"/>
<evidence type="ECO:0000256" key="11">
    <source>
        <dbReference type="ARBA" id="ARBA00022741"/>
    </source>
</evidence>
<dbReference type="GO" id="GO:0005829">
    <property type="term" value="C:cytosol"/>
    <property type="evidence" value="ECO:0007669"/>
    <property type="project" value="TreeGrafter"/>
</dbReference>
<dbReference type="InterPro" id="IPR050408">
    <property type="entry name" value="HGPRT"/>
</dbReference>
<comment type="similarity">
    <text evidence="4 15">Belongs to the purine/pyrimidine phosphoribosyltransferase family.</text>
</comment>